<comment type="caution">
    <text evidence="1">The sequence shown here is derived from an EMBL/GenBank/DDBJ whole genome shotgun (WGS) entry which is preliminary data.</text>
</comment>
<gene>
    <name evidence="1" type="ORF">LCGC14_2905940</name>
</gene>
<protein>
    <submittedName>
        <fullName evidence="1">Uncharacterized protein</fullName>
    </submittedName>
</protein>
<reference evidence="1" key="1">
    <citation type="journal article" date="2015" name="Nature">
        <title>Complex archaea that bridge the gap between prokaryotes and eukaryotes.</title>
        <authorList>
            <person name="Spang A."/>
            <person name="Saw J.H."/>
            <person name="Jorgensen S.L."/>
            <person name="Zaremba-Niedzwiedzka K."/>
            <person name="Martijn J."/>
            <person name="Lind A.E."/>
            <person name="van Eijk R."/>
            <person name="Schleper C."/>
            <person name="Guy L."/>
            <person name="Ettema T.J."/>
        </authorList>
    </citation>
    <scope>NUCLEOTIDE SEQUENCE</scope>
</reference>
<organism evidence="1">
    <name type="scientific">marine sediment metagenome</name>
    <dbReference type="NCBI Taxonomy" id="412755"/>
    <lineage>
        <taxon>unclassified sequences</taxon>
        <taxon>metagenomes</taxon>
        <taxon>ecological metagenomes</taxon>
    </lineage>
</organism>
<accession>A0A0F8YET0</accession>
<proteinExistence type="predicted"/>
<dbReference type="EMBL" id="LAZR01057352">
    <property type="protein sequence ID" value="KKK72230.1"/>
    <property type="molecule type" value="Genomic_DNA"/>
</dbReference>
<evidence type="ECO:0000313" key="1">
    <source>
        <dbReference type="EMBL" id="KKK72230.1"/>
    </source>
</evidence>
<dbReference type="AlphaFoldDB" id="A0A0F8YET0"/>
<sequence>MNTIRNYSIIEDTANHDLVCDSISIAESTIFATLTDASQTVHDNLLSITFPAGLTLYGNFTSITLKSGAIIAYNIS</sequence>
<name>A0A0F8YET0_9ZZZZ</name>